<name>A0A4Q9XZW7_9LACO</name>
<dbReference type="PANTHER" id="PTHR45947:SF3">
    <property type="entry name" value="SULFOQUINOVOSYL TRANSFERASE SQD2"/>
    <property type="match status" value="1"/>
</dbReference>
<proteinExistence type="predicted"/>
<evidence type="ECO:0000313" key="1">
    <source>
        <dbReference type="EMBL" id="TBX40281.1"/>
    </source>
</evidence>
<dbReference type="SUPFAM" id="SSF53756">
    <property type="entry name" value="UDP-Glycosyltransferase/glycogen phosphorylase"/>
    <property type="match status" value="1"/>
</dbReference>
<organism evidence="1 2">
    <name type="scientific">Lactiplantibacillus paraplantarum</name>
    <dbReference type="NCBI Taxonomy" id="60520"/>
    <lineage>
        <taxon>Bacteria</taxon>
        <taxon>Bacillati</taxon>
        <taxon>Bacillota</taxon>
        <taxon>Bacilli</taxon>
        <taxon>Lactobacillales</taxon>
        <taxon>Lactobacillaceae</taxon>
        <taxon>Lactiplantibacillus</taxon>
    </lineage>
</organism>
<accession>A0A4Q9XZW7</accession>
<keyword evidence="1" id="KW-0808">Transferase</keyword>
<gene>
    <name evidence="1" type="ORF">EUZ87_11100</name>
</gene>
<evidence type="ECO:0000313" key="2">
    <source>
        <dbReference type="Proteomes" id="UP000292648"/>
    </source>
</evidence>
<dbReference type="EMBL" id="SEHH01000080">
    <property type="protein sequence ID" value="TBX40281.1"/>
    <property type="molecule type" value="Genomic_DNA"/>
</dbReference>
<dbReference type="Pfam" id="PF13692">
    <property type="entry name" value="Glyco_trans_1_4"/>
    <property type="match status" value="1"/>
</dbReference>
<dbReference type="Proteomes" id="UP000292648">
    <property type="component" value="Unassembled WGS sequence"/>
</dbReference>
<sequence>MNRTYVERSDWSNRNQSTMRMKILLAVENLVMDGVKRATTVLGNALTSQADVAFYSLAQPRAFYELNAPLITARRPASNAVLNYFGAAPLTVYAFQLADLLATLETGAYDAIILPGGLLTSFAPAIKRQLPRINVIAWMHNNIDVYLNQYYVQMQDELVAGLLAADTVVTLTDYDWEGYSRFNSHTVKIYNPPTMQERGQRADLAQHVIAYTGRIDMQHKGLDYLLTVARALPDDWQIAVAGSGPQAQMTTFYRLMDELGVRDRIIYRGALKDTELRQHYQRASVFMMTSRWEGMPLVMGEAMTMGLPIISMWNTGSAEYLQAGRHGVLTPARDVNQLINGLLPLLADQQQREIYAMRARQRSRDFTLSKIVRQWLALLTRQYVPQTVVESNWYADWSNEGQ</sequence>
<dbReference type="PANTHER" id="PTHR45947">
    <property type="entry name" value="SULFOQUINOVOSYL TRANSFERASE SQD2"/>
    <property type="match status" value="1"/>
</dbReference>
<reference evidence="1 2" key="1">
    <citation type="submission" date="2019-01" db="EMBL/GenBank/DDBJ databases">
        <title>Draft genome sequence of Lactobacillus paraplantarum OSY-TC318, a Producer of the novel lantibiotic Paraplantaracin TC318.</title>
        <authorList>
            <person name="Hussein W.E."/>
            <person name="Huang E."/>
            <person name="Yousef A.E."/>
        </authorList>
    </citation>
    <scope>NUCLEOTIDE SEQUENCE [LARGE SCALE GENOMIC DNA]</scope>
    <source>
        <strain evidence="1 2">OSY-TC318</strain>
    </source>
</reference>
<dbReference type="InterPro" id="IPR050194">
    <property type="entry name" value="Glycosyltransferase_grp1"/>
</dbReference>
<dbReference type="AlphaFoldDB" id="A0A4Q9XZW7"/>
<dbReference type="GO" id="GO:0016757">
    <property type="term" value="F:glycosyltransferase activity"/>
    <property type="evidence" value="ECO:0007669"/>
    <property type="project" value="TreeGrafter"/>
</dbReference>
<comment type="caution">
    <text evidence="1">The sequence shown here is derived from an EMBL/GenBank/DDBJ whole genome shotgun (WGS) entry which is preliminary data.</text>
</comment>
<dbReference type="Gene3D" id="3.40.50.2000">
    <property type="entry name" value="Glycogen Phosphorylase B"/>
    <property type="match status" value="2"/>
</dbReference>
<protein>
    <submittedName>
        <fullName evidence="1">Glycosyltransferase family 4 protein</fullName>
    </submittedName>
</protein>